<protein>
    <submittedName>
        <fullName evidence="1">Uncharacterized protein</fullName>
    </submittedName>
</protein>
<proteinExistence type="predicted"/>
<name>A0A430KWV6_9HYPO</name>
<evidence type="ECO:0000313" key="1">
    <source>
        <dbReference type="EMBL" id="RTE67979.1"/>
    </source>
</evidence>
<organism evidence="1 2">
    <name type="scientific">Fusarium euwallaceae</name>
    <dbReference type="NCBI Taxonomy" id="1147111"/>
    <lineage>
        <taxon>Eukaryota</taxon>
        <taxon>Fungi</taxon>
        <taxon>Dikarya</taxon>
        <taxon>Ascomycota</taxon>
        <taxon>Pezizomycotina</taxon>
        <taxon>Sordariomycetes</taxon>
        <taxon>Hypocreomycetidae</taxon>
        <taxon>Hypocreales</taxon>
        <taxon>Nectriaceae</taxon>
        <taxon>Fusarium</taxon>
        <taxon>Fusarium solani species complex</taxon>
    </lineage>
</organism>
<comment type="caution">
    <text evidence="1">The sequence shown here is derived from an EMBL/GenBank/DDBJ whole genome shotgun (WGS) entry which is preliminary data.</text>
</comment>
<gene>
    <name evidence="1" type="ORF">BHE90_017644</name>
</gene>
<evidence type="ECO:0000313" key="2">
    <source>
        <dbReference type="Proteomes" id="UP000287124"/>
    </source>
</evidence>
<keyword evidence="2" id="KW-1185">Reference proteome</keyword>
<dbReference type="AlphaFoldDB" id="A0A430KWV6"/>
<dbReference type="Proteomes" id="UP000287124">
    <property type="component" value="Unassembled WGS sequence"/>
</dbReference>
<reference evidence="1 2" key="1">
    <citation type="submission" date="2017-06" db="EMBL/GenBank/DDBJ databases">
        <title>Comparative genomic analysis of Ambrosia Fusariam Clade fungi.</title>
        <authorList>
            <person name="Stajich J.E."/>
            <person name="Carrillo J."/>
            <person name="Kijimoto T."/>
            <person name="Eskalen A."/>
            <person name="O'Donnell K."/>
            <person name="Kasson M."/>
        </authorList>
    </citation>
    <scope>NUCLEOTIDE SEQUENCE [LARGE SCALE GENOMIC DNA]</scope>
    <source>
        <strain evidence="1 2">UCR1854</strain>
    </source>
</reference>
<sequence length="150" mass="17612">MATTITRVPVVHDEEHDEWYITTSARDTKLSLSEKRQFRRELRLADLLGPGDEPLDFQFFGDKERVALIQFHNRLVRHATSRQDRLDYLNDQQEVLQTLADNLSNNEDLGAGELILDKIRECTDWHEEMFDLVENVRNLIHRLAAEYSDC</sequence>
<accession>A0A430KWV6</accession>
<dbReference type="EMBL" id="MIKF01001392">
    <property type="protein sequence ID" value="RTE67979.1"/>
    <property type="molecule type" value="Genomic_DNA"/>
</dbReference>